<dbReference type="AlphaFoldDB" id="A0A4Z0PHY6"/>
<accession>A0A4Z0PHY6</accession>
<keyword evidence="4" id="KW-0238">DNA-binding</keyword>
<protein>
    <submittedName>
        <fullName evidence="4">DNA-binding protein YbiB</fullName>
    </submittedName>
</protein>
<dbReference type="GO" id="GO:0016757">
    <property type="term" value="F:glycosyltransferase activity"/>
    <property type="evidence" value="ECO:0007669"/>
    <property type="project" value="UniProtKB-KW"/>
</dbReference>
<dbReference type="Gene3D" id="3.40.1030.10">
    <property type="entry name" value="Nucleoside phosphorylase/phosphoribosyltransferase catalytic domain"/>
    <property type="match status" value="1"/>
</dbReference>
<dbReference type="EMBL" id="PYKI01000583">
    <property type="protein sequence ID" value="TGE14367.1"/>
    <property type="molecule type" value="Genomic_DNA"/>
</dbReference>
<feature type="region of interest" description="Disordered" evidence="3">
    <location>
        <begin position="1"/>
        <end position="20"/>
    </location>
</feature>
<proteinExistence type="predicted"/>
<dbReference type="GO" id="GO:0003677">
    <property type="term" value="F:DNA binding"/>
    <property type="evidence" value="ECO:0007669"/>
    <property type="project" value="UniProtKB-KW"/>
</dbReference>
<feature type="non-terminal residue" evidence="4">
    <location>
        <position position="1"/>
    </location>
</feature>
<dbReference type="Proteomes" id="UP000298196">
    <property type="component" value="Unassembled WGS sequence"/>
</dbReference>
<feature type="compositionally biased region" description="Basic residues" evidence="3">
    <location>
        <begin position="1"/>
        <end position="16"/>
    </location>
</feature>
<evidence type="ECO:0000313" key="4">
    <source>
        <dbReference type="EMBL" id="TGE14367.1"/>
    </source>
</evidence>
<comment type="caution">
    <text evidence="4">The sequence shown here is derived from an EMBL/GenBank/DDBJ whole genome shotgun (WGS) entry which is preliminary data.</text>
</comment>
<evidence type="ECO:0000256" key="2">
    <source>
        <dbReference type="ARBA" id="ARBA00022679"/>
    </source>
</evidence>
<keyword evidence="2" id="KW-0808">Transferase</keyword>
<keyword evidence="1" id="KW-0328">Glycosyltransferase</keyword>
<gene>
    <name evidence="4" type="ORF">C9F07_04935</name>
</gene>
<keyword evidence="5" id="KW-1185">Reference proteome</keyword>
<evidence type="ECO:0000256" key="1">
    <source>
        <dbReference type="ARBA" id="ARBA00022676"/>
    </source>
</evidence>
<reference evidence="4 5" key="1">
    <citation type="submission" date="2018-03" db="EMBL/GenBank/DDBJ databases">
        <title>Non-Typhoidal Salmonella genome sequencing and assembly.</title>
        <authorList>
            <person name="Matchawe C."/>
        </authorList>
    </citation>
    <scope>NUCLEOTIDE SEQUENCE [LARGE SCALE GENOMIC DNA]</scope>
    <source>
        <strain evidence="4 5">22sa</strain>
    </source>
</reference>
<dbReference type="InterPro" id="IPR035902">
    <property type="entry name" value="Nuc_phospho_transferase"/>
</dbReference>
<name>A0A4Z0PHY6_SALET</name>
<organism evidence="4 5">
    <name type="scientific">Salmonella enterica subsp. enterica serovar Poona</name>
    <dbReference type="NCBI Taxonomy" id="436295"/>
    <lineage>
        <taxon>Bacteria</taxon>
        <taxon>Pseudomonadati</taxon>
        <taxon>Pseudomonadota</taxon>
        <taxon>Gammaproteobacteria</taxon>
        <taxon>Enterobacterales</taxon>
        <taxon>Enterobacteriaceae</taxon>
        <taxon>Salmonella</taxon>
    </lineage>
</organism>
<evidence type="ECO:0000313" key="5">
    <source>
        <dbReference type="Proteomes" id="UP000298196"/>
    </source>
</evidence>
<sequence>APHRRARWTPRGRARHAPAPEALHTHTACWLVATREAATLEDGLARVEQAFSE</sequence>
<evidence type="ECO:0000256" key="3">
    <source>
        <dbReference type="SAM" id="MobiDB-lite"/>
    </source>
</evidence>